<sequence>MADWLVERGIGEDRAIAIENDRIIAARTQWDGELVAGQVIDAKLISRSSGSSRGKGELPSGSQILLDRLPKDAAEGALLRVEIKRSAIGERGRLKLAQARPSDRSPTTPDILMSLEQEGHCARIVHQFPESDWDELLSDALSGEIHFKGGSLLLAATPAMIIIDIDGTLPPCELALAASGPIADTLRRFDIGGMVGIDFPTLEQKSDRKAVDAALAEALGEWSHERTAMNGFGFVQIISRLQRPSLLHRATHARTAILARQLLRQAQMIAEPGALLLTIHPALQKKLKPEWLEELSRRTGREVRIELSAGLALGGSFAQAVPI</sequence>
<evidence type="ECO:0000259" key="3">
    <source>
        <dbReference type="Pfam" id="PF10150"/>
    </source>
</evidence>
<evidence type="ECO:0000313" key="4">
    <source>
        <dbReference type="EMBL" id="MXO57484.1"/>
    </source>
</evidence>
<organism evidence="4 5">
    <name type="scientific">Pontixanthobacter gangjinensis</name>
    <dbReference type="NCBI Taxonomy" id="1028742"/>
    <lineage>
        <taxon>Bacteria</taxon>
        <taxon>Pseudomonadati</taxon>
        <taxon>Pseudomonadota</taxon>
        <taxon>Alphaproteobacteria</taxon>
        <taxon>Sphingomonadales</taxon>
        <taxon>Erythrobacteraceae</taxon>
        <taxon>Pontixanthobacter</taxon>
    </lineage>
</organism>
<accession>A0A6I4SP16</accession>
<name>A0A6I4SP16_9SPHN</name>
<dbReference type="RefSeq" id="WP_160598559.1">
    <property type="nucleotide sequence ID" value="NZ_WTYS01000001.1"/>
</dbReference>
<reference evidence="4 5" key="1">
    <citation type="submission" date="2019-12" db="EMBL/GenBank/DDBJ databases">
        <title>Genomic-based taxomic classification of the family Erythrobacteraceae.</title>
        <authorList>
            <person name="Xu L."/>
        </authorList>
    </citation>
    <scope>NUCLEOTIDE SEQUENCE [LARGE SCALE GENOMIC DNA]</scope>
    <source>
        <strain evidence="4 5">JCM 17802</strain>
    </source>
</reference>
<proteinExistence type="predicted"/>
<keyword evidence="5" id="KW-1185">Reference proteome</keyword>
<evidence type="ECO:0000313" key="5">
    <source>
        <dbReference type="Proteomes" id="UP000468943"/>
    </source>
</evidence>
<keyword evidence="2" id="KW-0694">RNA-binding</keyword>
<dbReference type="InterPro" id="IPR019307">
    <property type="entry name" value="RNA-bd_AU-1/RNase_E/G"/>
</dbReference>
<dbReference type="Proteomes" id="UP000468943">
    <property type="component" value="Unassembled WGS sequence"/>
</dbReference>
<protein>
    <submittedName>
        <fullName evidence="4">Ribonuclease</fullName>
    </submittedName>
</protein>
<dbReference type="AlphaFoldDB" id="A0A6I4SP16"/>
<feature type="domain" description="RNA-binding protein AU-1/Ribonuclease E/G" evidence="3">
    <location>
        <begin position="130"/>
        <end position="236"/>
    </location>
</feature>
<comment type="caution">
    <text evidence="4">The sequence shown here is derived from an EMBL/GenBank/DDBJ whole genome shotgun (WGS) entry which is preliminary data.</text>
</comment>
<evidence type="ECO:0000256" key="1">
    <source>
        <dbReference type="ARBA" id="ARBA00022801"/>
    </source>
</evidence>
<dbReference type="EMBL" id="WTYS01000001">
    <property type="protein sequence ID" value="MXO57484.1"/>
    <property type="molecule type" value="Genomic_DNA"/>
</dbReference>
<gene>
    <name evidence="4" type="ORF">GRI36_11405</name>
</gene>
<dbReference type="Pfam" id="PF10150">
    <property type="entry name" value="RNase_E_G"/>
    <property type="match status" value="1"/>
</dbReference>
<keyword evidence="1" id="KW-0378">Hydrolase</keyword>
<dbReference type="OrthoDB" id="7403919at2"/>
<evidence type="ECO:0000256" key="2">
    <source>
        <dbReference type="ARBA" id="ARBA00022884"/>
    </source>
</evidence>